<comment type="caution">
    <text evidence="2">The sequence shown here is derived from an EMBL/GenBank/DDBJ whole genome shotgun (WGS) entry which is preliminary data.</text>
</comment>
<gene>
    <name evidence="2" type="ORF">GCM10010170_068710</name>
</gene>
<reference evidence="2 3" key="1">
    <citation type="journal article" date="2019" name="Int. J. Syst. Evol. Microbiol.">
        <title>The Global Catalogue of Microorganisms (GCM) 10K type strain sequencing project: providing services to taxonomists for standard genome sequencing and annotation.</title>
        <authorList>
            <consortium name="The Broad Institute Genomics Platform"/>
            <consortium name="The Broad Institute Genome Sequencing Center for Infectious Disease"/>
            <person name="Wu L."/>
            <person name="Ma J."/>
        </authorList>
    </citation>
    <scope>NUCLEOTIDE SEQUENCE [LARGE SCALE GENOMIC DNA]</scope>
    <source>
        <strain evidence="2 3">JCM 3272</strain>
    </source>
</reference>
<keyword evidence="1" id="KW-0472">Membrane</keyword>
<dbReference type="Proteomes" id="UP001501444">
    <property type="component" value="Unassembled WGS sequence"/>
</dbReference>
<protein>
    <submittedName>
        <fullName evidence="2">Uncharacterized protein</fullName>
    </submittedName>
</protein>
<evidence type="ECO:0000313" key="2">
    <source>
        <dbReference type="EMBL" id="GAA2368709.1"/>
    </source>
</evidence>
<name>A0ABN3H496_9ACTN</name>
<accession>A0ABN3H496</accession>
<dbReference type="RefSeq" id="WP_344616736.1">
    <property type="nucleotide sequence ID" value="NZ_BAAARV010000067.1"/>
</dbReference>
<evidence type="ECO:0000256" key="1">
    <source>
        <dbReference type="SAM" id="Phobius"/>
    </source>
</evidence>
<evidence type="ECO:0000313" key="3">
    <source>
        <dbReference type="Proteomes" id="UP001501444"/>
    </source>
</evidence>
<keyword evidence="1" id="KW-1133">Transmembrane helix</keyword>
<keyword evidence="3" id="KW-1185">Reference proteome</keyword>
<proteinExistence type="predicted"/>
<dbReference type="EMBL" id="BAAARV010000067">
    <property type="protein sequence ID" value="GAA2368709.1"/>
    <property type="molecule type" value="Genomic_DNA"/>
</dbReference>
<feature type="transmembrane region" description="Helical" evidence="1">
    <location>
        <begin position="21"/>
        <end position="45"/>
    </location>
</feature>
<keyword evidence="1" id="KW-0812">Transmembrane</keyword>
<sequence length="96" mass="10312">MDSSDWAKVPVWPTWRHDLGCLLVVVAIAAPVLVTAYAAIVSFPMQDATAADLTTQAAESEAATTLVWFGLAGSPFMLVAGVCLLVRHYRVAVRRP</sequence>
<organism evidence="2 3">
    <name type="scientific">Dactylosporangium salmoneum</name>
    <dbReference type="NCBI Taxonomy" id="53361"/>
    <lineage>
        <taxon>Bacteria</taxon>
        <taxon>Bacillati</taxon>
        <taxon>Actinomycetota</taxon>
        <taxon>Actinomycetes</taxon>
        <taxon>Micromonosporales</taxon>
        <taxon>Micromonosporaceae</taxon>
        <taxon>Dactylosporangium</taxon>
    </lineage>
</organism>
<feature type="transmembrane region" description="Helical" evidence="1">
    <location>
        <begin position="65"/>
        <end position="86"/>
    </location>
</feature>